<keyword evidence="2" id="KW-0186">Copper</keyword>
<dbReference type="EMBL" id="JAPDMZ010000246">
    <property type="protein sequence ID" value="KAK0545118.1"/>
    <property type="molecule type" value="Genomic_DNA"/>
</dbReference>
<evidence type="ECO:0000256" key="1">
    <source>
        <dbReference type="ARBA" id="ARBA00022723"/>
    </source>
</evidence>
<dbReference type="Gene3D" id="1.10.1280.10">
    <property type="entry name" value="Di-copper center containing domain from catechol oxidase"/>
    <property type="match status" value="1"/>
</dbReference>
<dbReference type="GO" id="GO:0016491">
    <property type="term" value="F:oxidoreductase activity"/>
    <property type="evidence" value="ECO:0007669"/>
    <property type="project" value="InterPro"/>
</dbReference>
<evidence type="ECO:0000259" key="4">
    <source>
        <dbReference type="PROSITE" id="PS00498"/>
    </source>
</evidence>
<proteinExistence type="predicted"/>
<evidence type="ECO:0000313" key="6">
    <source>
        <dbReference type="Proteomes" id="UP001176517"/>
    </source>
</evidence>
<dbReference type="Pfam" id="PF00264">
    <property type="entry name" value="Tyrosinase"/>
    <property type="match status" value="1"/>
</dbReference>
<dbReference type="PANTHER" id="PTHR11474:SF126">
    <property type="entry name" value="TYROSINASE-LIKE PROTEIN TYR-1-RELATED"/>
    <property type="match status" value="1"/>
</dbReference>
<dbReference type="PRINTS" id="PR00092">
    <property type="entry name" value="TYROSINASE"/>
</dbReference>
<keyword evidence="1" id="KW-0479">Metal-binding</keyword>
<evidence type="ECO:0000256" key="2">
    <source>
        <dbReference type="ARBA" id="ARBA00023008"/>
    </source>
</evidence>
<dbReference type="InterPro" id="IPR050316">
    <property type="entry name" value="Tyrosinase/Hemocyanin"/>
</dbReference>
<dbReference type="SUPFAM" id="SSF48056">
    <property type="entry name" value="Di-copper centre-containing domain"/>
    <property type="match status" value="1"/>
</dbReference>
<dbReference type="PROSITE" id="PS00498">
    <property type="entry name" value="TYROSINASE_2"/>
    <property type="match status" value="1"/>
</dbReference>
<dbReference type="PANTHER" id="PTHR11474">
    <property type="entry name" value="TYROSINASE FAMILY MEMBER"/>
    <property type="match status" value="1"/>
</dbReference>
<keyword evidence="6" id="KW-1185">Reference proteome</keyword>
<comment type="caution">
    <text evidence="5">The sequence shown here is derived from an EMBL/GenBank/DDBJ whole genome shotgun (WGS) entry which is preliminary data.</text>
</comment>
<evidence type="ECO:0000313" key="5">
    <source>
        <dbReference type="EMBL" id="KAK0545118.1"/>
    </source>
</evidence>
<dbReference type="InterPro" id="IPR002227">
    <property type="entry name" value="Tyrosinase_Cu-bd"/>
</dbReference>
<organism evidence="5 6">
    <name type="scientific">Tilletia horrida</name>
    <dbReference type="NCBI Taxonomy" id="155126"/>
    <lineage>
        <taxon>Eukaryota</taxon>
        <taxon>Fungi</taxon>
        <taxon>Dikarya</taxon>
        <taxon>Basidiomycota</taxon>
        <taxon>Ustilaginomycotina</taxon>
        <taxon>Exobasidiomycetes</taxon>
        <taxon>Tilletiales</taxon>
        <taxon>Tilletiaceae</taxon>
        <taxon>Tilletia</taxon>
    </lineage>
</organism>
<evidence type="ECO:0000256" key="3">
    <source>
        <dbReference type="SAM" id="SignalP"/>
    </source>
</evidence>
<feature type="signal peptide" evidence="3">
    <location>
        <begin position="1"/>
        <end position="18"/>
    </location>
</feature>
<dbReference type="InterPro" id="IPR008922">
    <property type="entry name" value="Di-copper_centre_dom_sf"/>
</dbReference>
<feature type="chain" id="PRO_5042953771" description="Tyrosinase copper-binding domain-containing protein" evidence="3">
    <location>
        <begin position="19"/>
        <end position="385"/>
    </location>
</feature>
<accession>A0AAN6JPK3</accession>
<keyword evidence="3" id="KW-0732">Signal</keyword>
<gene>
    <name evidence="5" type="ORF">OC846_005795</name>
</gene>
<name>A0AAN6JPK3_9BASI</name>
<sequence>MRISGAVVLLFCAHLVRAVPGKFTSFSLHPGLNVTASIPYDSILQNYVQQKIDGNAKCSKLRHRVEWRALTAKQRQDWINAHWCLTQNPSLLAGAQTNLTGFRTSLHDDFSLIHLRLFHTIHYVAAFLPWHRYFIMAREAALRHCHYEGPLPYWDWGNILASPILSDDLGVGGNGTAPNGTVITGPFSHLPSSYINLPNANESDVTFQPHYLTRTFGTAINRNATYPMFEESYNSSAMRRVMTDSGDDYTLFEPLFEGIRGRQDIVGTGPHAGVHRSIGGEMNNAHSPNDPVFFLHHANVDRLWHYWQNGDTTGRGIGLSRSNWMDLNSKFWAYAGNTKQRHIQPDGGPNATLFDVQTVEGLFLPNVETYKIMDIERPPLCYTYV</sequence>
<dbReference type="AlphaFoldDB" id="A0AAN6JPK3"/>
<dbReference type="GO" id="GO:0046872">
    <property type="term" value="F:metal ion binding"/>
    <property type="evidence" value="ECO:0007669"/>
    <property type="project" value="UniProtKB-KW"/>
</dbReference>
<protein>
    <recommendedName>
        <fullName evidence="4">Tyrosinase copper-binding domain-containing protein</fullName>
    </recommendedName>
</protein>
<feature type="domain" description="Tyrosinase copper-binding" evidence="4">
    <location>
        <begin position="290"/>
        <end position="301"/>
    </location>
</feature>
<reference evidence="5" key="1">
    <citation type="journal article" date="2023" name="PhytoFront">
        <title>Draft Genome Resources of Seven Strains of Tilletia horrida, Causal Agent of Kernel Smut of Rice.</title>
        <authorList>
            <person name="Khanal S."/>
            <person name="Antony Babu S."/>
            <person name="Zhou X.G."/>
        </authorList>
    </citation>
    <scope>NUCLEOTIDE SEQUENCE</scope>
    <source>
        <strain evidence="5">TX6</strain>
    </source>
</reference>
<dbReference type="Proteomes" id="UP001176517">
    <property type="component" value="Unassembled WGS sequence"/>
</dbReference>